<dbReference type="OrthoDB" id="9809709at2"/>
<dbReference type="FunFam" id="3.40.50.960:FF:000001">
    <property type="entry name" value="6,7-dimethyl-8-ribityllumazine synthase"/>
    <property type="match status" value="1"/>
</dbReference>
<feature type="active site" description="Proton donor" evidence="9">
    <location>
        <position position="91"/>
    </location>
</feature>
<evidence type="ECO:0000256" key="1">
    <source>
        <dbReference type="ARBA" id="ARBA00004917"/>
    </source>
</evidence>
<keyword evidence="11" id="KW-1185">Reference proteome</keyword>
<evidence type="ECO:0000256" key="7">
    <source>
        <dbReference type="ARBA" id="ARBA00058151"/>
    </source>
</evidence>
<feature type="binding site" evidence="9">
    <location>
        <position position="25"/>
    </location>
    <ligand>
        <name>5-amino-6-(D-ribitylamino)uracil</name>
        <dbReference type="ChEBI" id="CHEBI:15934"/>
    </ligand>
</feature>
<evidence type="ECO:0000256" key="5">
    <source>
        <dbReference type="ARBA" id="ARBA00022679"/>
    </source>
</evidence>
<dbReference type="EC" id="2.5.1.78" evidence="3 9"/>
<dbReference type="HAMAP" id="MF_00178">
    <property type="entry name" value="Lumazine_synth"/>
    <property type="match status" value="1"/>
</dbReference>
<dbReference type="NCBIfam" id="TIGR00114">
    <property type="entry name" value="lumazine-synth"/>
    <property type="match status" value="1"/>
</dbReference>
<evidence type="ECO:0000313" key="11">
    <source>
        <dbReference type="Proteomes" id="UP000218899"/>
    </source>
</evidence>
<dbReference type="CDD" id="cd09209">
    <property type="entry name" value="Lumazine_synthase-I"/>
    <property type="match status" value="1"/>
</dbReference>
<comment type="catalytic activity">
    <reaction evidence="6 9">
        <text>(2S)-2-hydroxy-3-oxobutyl phosphate + 5-amino-6-(D-ribitylamino)uracil = 6,7-dimethyl-8-(1-D-ribityl)lumazine + phosphate + 2 H2O + H(+)</text>
        <dbReference type="Rhea" id="RHEA:26152"/>
        <dbReference type="ChEBI" id="CHEBI:15377"/>
        <dbReference type="ChEBI" id="CHEBI:15378"/>
        <dbReference type="ChEBI" id="CHEBI:15934"/>
        <dbReference type="ChEBI" id="CHEBI:43474"/>
        <dbReference type="ChEBI" id="CHEBI:58201"/>
        <dbReference type="ChEBI" id="CHEBI:58830"/>
        <dbReference type="EC" id="2.5.1.78"/>
    </reaction>
</comment>
<dbReference type="InterPro" id="IPR002180">
    <property type="entry name" value="LS/RS"/>
</dbReference>
<dbReference type="PANTHER" id="PTHR21058">
    <property type="entry name" value="6,7-DIMETHYL-8-RIBITYLLUMAZINE SYNTHASE DMRL SYNTHASE LUMAZINE SYNTHASE"/>
    <property type="match status" value="1"/>
</dbReference>
<protein>
    <recommendedName>
        <fullName evidence="8 9">6,7-dimethyl-8-ribityllumazine synthase</fullName>
        <shortName evidence="9">DMRL synthase</shortName>
        <shortName evidence="9">LS</shortName>
        <shortName evidence="9">Lumazine synthase</shortName>
        <ecNumber evidence="3 9">2.5.1.78</ecNumber>
    </recommendedName>
</protein>
<dbReference type="Pfam" id="PF00885">
    <property type="entry name" value="DMRL_synthase"/>
    <property type="match status" value="1"/>
</dbReference>
<dbReference type="GO" id="GO:0009231">
    <property type="term" value="P:riboflavin biosynthetic process"/>
    <property type="evidence" value="ECO:0007669"/>
    <property type="project" value="UniProtKB-UniRule"/>
</dbReference>
<dbReference type="EMBL" id="AP014936">
    <property type="protein sequence ID" value="BAU48655.1"/>
    <property type="molecule type" value="Genomic_DNA"/>
</dbReference>
<dbReference type="RefSeq" id="WP_096461141.1">
    <property type="nucleotide sequence ID" value="NZ_AP014936.1"/>
</dbReference>
<evidence type="ECO:0000256" key="3">
    <source>
        <dbReference type="ARBA" id="ARBA00012664"/>
    </source>
</evidence>
<dbReference type="InterPro" id="IPR036467">
    <property type="entry name" value="LS/RS_sf"/>
</dbReference>
<sequence length="158" mass="16567">MNNTRQIEGDLLARSARFGIVLARFNGFIGEQLLAGALDALARHGTDPNNIEVVRVPGAFEMPLVLKTLAGSGRFDALIALGAVIRGATPHFDYVAGECAKGVAQASLQHDIPVSFGVLTTDTIEQAIERAGTKAGNKGADAAMAAIEMVNLLKKLRG</sequence>
<comment type="function">
    <text evidence="7 9">Catalyzes the formation of 6,7-dimethyl-8-ribityllumazine by condensation of 5-amino-6-(D-ribitylamino)uracil with 3,4-dihydroxy-2-butanone 4-phosphate. This is the penultimate step in the biosynthesis of riboflavin.</text>
</comment>
<evidence type="ECO:0000256" key="8">
    <source>
        <dbReference type="ARBA" id="ARBA00072606"/>
    </source>
</evidence>
<evidence type="ECO:0000256" key="4">
    <source>
        <dbReference type="ARBA" id="ARBA00022619"/>
    </source>
</evidence>
<proteinExistence type="inferred from homology"/>
<evidence type="ECO:0000256" key="6">
    <source>
        <dbReference type="ARBA" id="ARBA00048785"/>
    </source>
</evidence>
<dbReference type="PANTHER" id="PTHR21058:SF0">
    <property type="entry name" value="6,7-DIMETHYL-8-RIBITYLLUMAZINE SYNTHASE"/>
    <property type="match status" value="1"/>
</dbReference>
<dbReference type="NCBIfam" id="NF000812">
    <property type="entry name" value="PRK00061.1-4"/>
    <property type="match status" value="1"/>
</dbReference>
<comment type="subunit">
    <text evidence="9">Forms an icosahedral capsid composed of 60 subunits, arranged as a dodecamer of pentamers.</text>
</comment>
<dbReference type="GO" id="GO:0000906">
    <property type="term" value="F:6,7-dimethyl-8-ribityllumazine synthase activity"/>
    <property type="evidence" value="ECO:0007669"/>
    <property type="project" value="UniProtKB-UniRule"/>
</dbReference>
<evidence type="ECO:0000256" key="2">
    <source>
        <dbReference type="ARBA" id="ARBA00007424"/>
    </source>
</evidence>
<dbReference type="Proteomes" id="UP000218899">
    <property type="component" value="Chromosome"/>
</dbReference>
<dbReference type="GO" id="GO:0005829">
    <property type="term" value="C:cytosol"/>
    <property type="evidence" value="ECO:0007669"/>
    <property type="project" value="TreeGrafter"/>
</dbReference>
<dbReference type="SUPFAM" id="SSF52121">
    <property type="entry name" value="Lumazine synthase"/>
    <property type="match status" value="1"/>
</dbReference>
<feature type="binding site" evidence="9">
    <location>
        <begin position="88"/>
        <end position="89"/>
    </location>
    <ligand>
        <name>(2S)-2-hydroxy-3-oxobutyl phosphate</name>
        <dbReference type="ChEBI" id="CHEBI:58830"/>
    </ligand>
</feature>
<keyword evidence="4 9" id="KW-0686">Riboflavin biosynthesis</keyword>
<comment type="similarity">
    <text evidence="2 9">Belongs to the DMRL synthase family.</text>
</comment>
<feature type="binding site" evidence="9">
    <location>
        <begin position="59"/>
        <end position="61"/>
    </location>
    <ligand>
        <name>5-amino-6-(D-ribitylamino)uracil</name>
        <dbReference type="ChEBI" id="CHEBI:15934"/>
    </ligand>
</feature>
<dbReference type="GO" id="GO:0009349">
    <property type="term" value="C:riboflavin synthase complex"/>
    <property type="evidence" value="ECO:0007669"/>
    <property type="project" value="UniProtKB-UniRule"/>
</dbReference>
<keyword evidence="5 9" id="KW-0808">Transferase</keyword>
<accession>A0A1B4V5D7</accession>
<name>A0A1B4V5D7_9GAMM</name>
<comment type="pathway">
    <text evidence="1 9">Cofactor biosynthesis; riboflavin biosynthesis; riboflavin from 2-hydroxy-3-oxobutyl phosphate and 5-amino-6-(D-ribitylamino)uracil: step 1/2.</text>
</comment>
<evidence type="ECO:0000256" key="9">
    <source>
        <dbReference type="HAMAP-Rule" id="MF_00178"/>
    </source>
</evidence>
<dbReference type="Gene3D" id="3.40.50.960">
    <property type="entry name" value="Lumazine/riboflavin synthase"/>
    <property type="match status" value="1"/>
</dbReference>
<organism evidence="10 11">
    <name type="scientific">Sulfurifustis variabilis</name>
    <dbReference type="NCBI Taxonomy" id="1675686"/>
    <lineage>
        <taxon>Bacteria</taxon>
        <taxon>Pseudomonadati</taxon>
        <taxon>Pseudomonadota</taxon>
        <taxon>Gammaproteobacteria</taxon>
        <taxon>Acidiferrobacterales</taxon>
        <taxon>Acidiferrobacteraceae</taxon>
        <taxon>Sulfurifustis</taxon>
    </lineage>
</organism>
<gene>
    <name evidence="9" type="primary">ribH</name>
    <name evidence="10" type="ORF">SVA_2103</name>
</gene>
<dbReference type="KEGG" id="sva:SVA_2103"/>
<reference evidence="10 11" key="1">
    <citation type="submission" date="2015-08" db="EMBL/GenBank/DDBJ databases">
        <title>Complete genome sequence of Sulfurifustis variabilis.</title>
        <authorList>
            <person name="Miura A."/>
            <person name="Kojima H."/>
            <person name="Fukui M."/>
        </authorList>
    </citation>
    <scope>NUCLEOTIDE SEQUENCE [LARGE SCALE GENOMIC DNA]</scope>
    <source>
        <strain evidence="11">skN76</strain>
    </source>
</reference>
<feature type="binding site" evidence="9">
    <location>
        <begin position="83"/>
        <end position="85"/>
    </location>
    <ligand>
        <name>5-amino-6-(D-ribitylamino)uracil</name>
        <dbReference type="ChEBI" id="CHEBI:15934"/>
    </ligand>
</feature>
<evidence type="ECO:0000313" key="10">
    <source>
        <dbReference type="EMBL" id="BAU48655.1"/>
    </source>
</evidence>
<feature type="binding site" evidence="9">
    <location>
        <position position="116"/>
    </location>
    <ligand>
        <name>5-amino-6-(D-ribitylamino)uracil</name>
        <dbReference type="ChEBI" id="CHEBI:15934"/>
    </ligand>
</feature>
<dbReference type="UniPathway" id="UPA00275">
    <property type="reaction ID" value="UER00404"/>
</dbReference>
<feature type="binding site" evidence="9">
    <location>
        <position position="130"/>
    </location>
    <ligand>
        <name>(2S)-2-hydroxy-3-oxobutyl phosphate</name>
        <dbReference type="ChEBI" id="CHEBI:58830"/>
    </ligand>
</feature>
<dbReference type="AlphaFoldDB" id="A0A1B4V5D7"/>
<dbReference type="InterPro" id="IPR034964">
    <property type="entry name" value="LS"/>
</dbReference>